<feature type="binding site" evidence="7">
    <location>
        <position position="156"/>
    </location>
    <ligand>
        <name>FMN</name>
        <dbReference type="ChEBI" id="CHEBI:58210"/>
    </ligand>
</feature>
<feature type="domain" description="FMN hydroxy acid dehydrogenase" evidence="8">
    <location>
        <begin position="1"/>
        <end position="381"/>
    </location>
</feature>
<feature type="binding site" evidence="7">
    <location>
        <begin position="78"/>
        <end position="80"/>
    </location>
    <ligand>
        <name>FMN</name>
        <dbReference type="ChEBI" id="CHEBI:58210"/>
    </ligand>
</feature>
<evidence type="ECO:0000256" key="7">
    <source>
        <dbReference type="PIRSR" id="PIRSR000138-2"/>
    </source>
</evidence>
<keyword evidence="3 7" id="KW-0288">FMN</keyword>
<evidence type="ECO:0000256" key="6">
    <source>
        <dbReference type="PIRSR" id="PIRSR000138-1"/>
    </source>
</evidence>
<dbReference type="Pfam" id="PF01070">
    <property type="entry name" value="FMN_dh"/>
    <property type="match status" value="1"/>
</dbReference>
<comment type="similarity">
    <text evidence="5">Belongs to the FMN-dependent alpha-hydroxy acid dehydrogenase family.</text>
</comment>
<dbReference type="PROSITE" id="PS51349">
    <property type="entry name" value="FMN_HYDROXY_ACID_DH_2"/>
    <property type="match status" value="1"/>
</dbReference>
<dbReference type="PROSITE" id="PS00557">
    <property type="entry name" value="FMN_HYDROXY_ACID_DH_1"/>
    <property type="match status" value="1"/>
</dbReference>
<feature type="binding site" evidence="7">
    <location>
        <position position="107"/>
    </location>
    <ligand>
        <name>FMN</name>
        <dbReference type="ChEBI" id="CHEBI:58210"/>
    </ligand>
</feature>
<gene>
    <name evidence="9" type="ORF">E4L95_16175</name>
</gene>
<keyword evidence="10" id="KW-1185">Reference proteome</keyword>
<dbReference type="GO" id="GO:0005886">
    <property type="term" value="C:plasma membrane"/>
    <property type="evidence" value="ECO:0007669"/>
    <property type="project" value="TreeGrafter"/>
</dbReference>
<feature type="binding site" evidence="7">
    <location>
        <position position="130"/>
    </location>
    <ligand>
        <name>FMN</name>
        <dbReference type="ChEBI" id="CHEBI:58210"/>
    </ligand>
</feature>
<feature type="binding site" evidence="7">
    <location>
        <begin position="330"/>
        <end position="331"/>
    </location>
    <ligand>
        <name>FMN</name>
        <dbReference type="ChEBI" id="CHEBI:58210"/>
    </ligand>
</feature>
<dbReference type="SUPFAM" id="SSF51395">
    <property type="entry name" value="FMN-linked oxidoreductases"/>
    <property type="match status" value="1"/>
</dbReference>
<evidence type="ECO:0000256" key="3">
    <source>
        <dbReference type="ARBA" id="ARBA00022643"/>
    </source>
</evidence>
<feature type="binding site" evidence="7">
    <location>
        <begin position="307"/>
        <end position="311"/>
    </location>
    <ligand>
        <name>FMN</name>
        <dbReference type="ChEBI" id="CHEBI:58210"/>
    </ligand>
</feature>
<proteinExistence type="inferred from homology"/>
<evidence type="ECO:0000256" key="4">
    <source>
        <dbReference type="ARBA" id="ARBA00023002"/>
    </source>
</evidence>
<dbReference type="OrthoDB" id="9770452at2"/>
<accession>A0A4Z1BIH3</accession>
<sequence length="389" mass="42778">MPVITCIDDLKRLHRARTPKMFYDYAESGSYTEQTFRDNSTDFARLKLRQKVAVDMSDRRLARRMVDLPVSMPVALAPVGLTGMQHSDGEIHAARAAERFGVPFCLSTMSICSIEDVAAHTTSPFMFQLYVMKDQEFLAAIIERAKAAKCSALVLTLDLQILGQRHKDLKNGLSAPPKMTLPTMLDLATRWRWGMGMLGTKRRAFGNIVGHAKGVGDTGSLMSWIAEQFDERLDWDKIAAIRDMWGGKLILKGILDPEDARIAADFGADAIVVSNHGGRQLDGALSSIRMLPHIVEAVGDRVEVHMDGGIRSGQDVLKALALGAHGTWIGRAWLHGLGAMGEAGVTRALEIIRKELDTSMALCGERDLDNVGPQNLLVPRGFLDEYQIA</sequence>
<dbReference type="PANTHER" id="PTHR10578:SF107">
    <property type="entry name" value="2-HYDROXYACID OXIDASE 1"/>
    <property type="match status" value="1"/>
</dbReference>
<name>A0A4Z1BIH3_9RHOB</name>
<dbReference type="InterPro" id="IPR012133">
    <property type="entry name" value="Alpha-hydoxy_acid_DH_FMN"/>
</dbReference>
<evidence type="ECO:0000256" key="1">
    <source>
        <dbReference type="ARBA" id="ARBA00001917"/>
    </source>
</evidence>
<feature type="binding site" evidence="7">
    <location>
        <position position="25"/>
    </location>
    <ligand>
        <name>glyoxylate</name>
        <dbReference type="ChEBI" id="CHEBI:36655"/>
    </ligand>
</feature>
<feature type="binding site" evidence="7">
    <location>
        <position position="274"/>
    </location>
    <ligand>
        <name>FMN</name>
        <dbReference type="ChEBI" id="CHEBI:58210"/>
    </ligand>
</feature>
<dbReference type="FunFam" id="3.20.20.70:FF:000029">
    <property type="entry name" value="L-lactate dehydrogenase"/>
    <property type="match status" value="1"/>
</dbReference>
<dbReference type="InterPro" id="IPR008259">
    <property type="entry name" value="FMN_hydac_DH_AS"/>
</dbReference>
<feature type="binding site" evidence="7">
    <location>
        <position position="128"/>
    </location>
    <ligand>
        <name>FMN</name>
        <dbReference type="ChEBI" id="CHEBI:58210"/>
    </ligand>
</feature>
<organism evidence="9 10">
    <name type="scientific">Paracoccus liaowanqingii</name>
    <dbReference type="NCBI Taxonomy" id="2560053"/>
    <lineage>
        <taxon>Bacteria</taxon>
        <taxon>Pseudomonadati</taxon>
        <taxon>Pseudomonadota</taxon>
        <taxon>Alphaproteobacteria</taxon>
        <taxon>Rhodobacterales</taxon>
        <taxon>Paracoccaceae</taxon>
        <taxon>Paracoccus</taxon>
    </lineage>
</organism>
<dbReference type="InterPro" id="IPR000262">
    <property type="entry name" value="FMN-dep_DH"/>
</dbReference>
<dbReference type="InterPro" id="IPR013785">
    <property type="entry name" value="Aldolase_TIM"/>
</dbReference>
<dbReference type="InterPro" id="IPR037396">
    <property type="entry name" value="FMN_HAD"/>
</dbReference>
<feature type="active site" description="Proton acceptor" evidence="6">
    <location>
        <position position="276"/>
    </location>
</feature>
<dbReference type="CDD" id="cd02809">
    <property type="entry name" value="alpha_hydroxyacid_oxid_FMN"/>
    <property type="match status" value="1"/>
</dbReference>
<dbReference type="EMBL" id="SRPG01000188">
    <property type="protein sequence ID" value="TGN52664.1"/>
    <property type="molecule type" value="Genomic_DNA"/>
</dbReference>
<protein>
    <submittedName>
        <fullName evidence="9">Alpha-hydroxy-acid oxidizing protein</fullName>
    </submittedName>
</protein>
<comment type="caution">
    <text evidence="9">The sequence shown here is derived from an EMBL/GenBank/DDBJ whole genome shotgun (WGS) entry which is preliminary data.</text>
</comment>
<dbReference type="GO" id="GO:0004459">
    <property type="term" value="F:L-lactate dehydrogenase (NAD+) activity"/>
    <property type="evidence" value="ECO:0007669"/>
    <property type="project" value="TreeGrafter"/>
</dbReference>
<dbReference type="Proteomes" id="UP000297972">
    <property type="component" value="Unassembled WGS sequence"/>
</dbReference>
<evidence type="ECO:0000259" key="8">
    <source>
        <dbReference type="PROSITE" id="PS51349"/>
    </source>
</evidence>
<dbReference type="PANTHER" id="PTHR10578">
    <property type="entry name" value="S -2-HYDROXY-ACID OXIDASE-RELATED"/>
    <property type="match status" value="1"/>
</dbReference>
<dbReference type="NCBIfam" id="NF008398">
    <property type="entry name" value="PRK11197.1"/>
    <property type="match status" value="1"/>
</dbReference>
<dbReference type="GO" id="GO:0010181">
    <property type="term" value="F:FMN binding"/>
    <property type="evidence" value="ECO:0007669"/>
    <property type="project" value="InterPro"/>
</dbReference>
<dbReference type="Gene3D" id="3.20.20.70">
    <property type="entry name" value="Aldolase class I"/>
    <property type="match status" value="1"/>
</dbReference>
<keyword evidence="4" id="KW-0560">Oxidoreductase</keyword>
<keyword evidence="2 7" id="KW-0285">Flavoprotein</keyword>
<dbReference type="PIRSF" id="PIRSF000138">
    <property type="entry name" value="Al-hdrx_acd_dh"/>
    <property type="match status" value="1"/>
</dbReference>
<feature type="binding site" evidence="7">
    <location>
        <position position="165"/>
    </location>
    <ligand>
        <name>glyoxylate</name>
        <dbReference type="ChEBI" id="CHEBI:36655"/>
    </ligand>
</feature>
<reference evidence="9 10" key="1">
    <citation type="submission" date="2019-03" db="EMBL/GenBank/DDBJ databases">
        <authorList>
            <person name="Li J."/>
        </authorList>
    </citation>
    <scope>NUCLEOTIDE SEQUENCE [LARGE SCALE GENOMIC DNA]</scope>
    <source>
        <strain evidence="9 10">3058</strain>
    </source>
</reference>
<dbReference type="RefSeq" id="WP_135818476.1">
    <property type="nucleotide sequence ID" value="NZ_SRPG01000188.1"/>
</dbReference>
<evidence type="ECO:0000313" key="10">
    <source>
        <dbReference type="Proteomes" id="UP000297972"/>
    </source>
</evidence>
<evidence type="ECO:0000313" key="9">
    <source>
        <dbReference type="EMBL" id="TGN52664.1"/>
    </source>
</evidence>
<dbReference type="AlphaFoldDB" id="A0A4Z1BIH3"/>
<evidence type="ECO:0000256" key="5">
    <source>
        <dbReference type="ARBA" id="ARBA00024042"/>
    </source>
</evidence>
<dbReference type="GO" id="GO:0009060">
    <property type="term" value="P:aerobic respiration"/>
    <property type="evidence" value="ECO:0007669"/>
    <property type="project" value="TreeGrafter"/>
</dbReference>
<feature type="binding site" evidence="7">
    <location>
        <position position="252"/>
    </location>
    <ligand>
        <name>FMN</name>
        <dbReference type="ChEBI" id="CHEBI:58210"/>
    </ligand>
</feature>
<feature type="binding site" evidence="7">
    <location>
        <position position="279"/>
    </location>
    <ligand>
        <name>glyoxylate</name>
        <dbReference type="ChEBI" id="CHEBI:36655"/>
    </ligand>
</feature>
<feature type="binding site" evidence="7">
    <location>
        <position position="276"/>
    </location>
    <ligand>
        <name>glyoxylate</name>
        <dbReference type="ChEBI" id="CHEBI:36655"/>
    </ligand>
</feature>
<evidence type="ECO:0000256" key="2">
    <source>
        <dbReference type="ARBA" id="ARBA00022630"/>
    </source>
</evidence>
<comment type="cofactor">
    <cofactor evidence="1">
        <name>FMN</name>
        <dbReference type="ChEBI" id="CHEBI:58210"/>
    </cofactor>
</comment>